<protein>
    <submittedName>
        <fullName evidence="2">Uncharacterized protein</fullName>
    </submittedName>
</protein>
<evidence type="ECO:0000313" key="3">
    <source>
        <dbReference type="Proteomes" id="UP000001861"/>
    </source>
</evidence>
<proteinExistence type="predicted"/>
<dbReference type="EMBL" id="AACS02000013">
    <property type="protein sequence ID" value="EAU83679.2"/>
    <property type="molecule type" value="Genomic_DNA"/>
</dbReference>
<evidence type="ECO:0000313" key="2">
    <source>
        <dbReference type="EMBL" id="EAU83679.2"/>
    </source>
</evidence>
<dbReference type="GeneID" id="6014671"/>
<evidence type="ECO:0000256" key="1">
    <source>
        <dbReference type="SAM" id="MobiDB-lite"/>
    </source>
</evidence>
<sequence length="200" mass="22957">MSKGRHMPRSELLYKRLSTIWPIEGDSIPRHDFNQAMSRTYRYQLPRNWDNKPIKGRLPFGKEGDVYLDGRRETMYRKEISLHDGWEDFDEAEFFESLDGGGGRRERCMAYSLGDIPMRPAKAKGIRREYELVDGVPEVLVLDDEIDSTQSENDWEEIHVVTEVDKSNNKGERQLYSSVVKGGSTTKHIADGGSPRETSG</sequence>
<dbReference type="KEGG" id="cci:CC1G_05583"/>
<comment type="caution">
    <text evidence="2">The sequence shown here is derived from an EMBL/GenBank/DDBJ whole genome shotgun (WGS) entry which is preliminary data.</text>
</comment>
<accession>A8P1I2</accession>
<dbReference type="HOGENOM" id="CLU_1366189_0_0_1"/>
<dbReference type="RefSeq" id="XP_001838102.2">
    <property type="nucleotide sequence ID" value="XM_001838050.2"/>
</dbReference>
<dbReference type="OrthoDB" id="2739946at2759"/>
<reference evidence="2 3" key="1">
    <citation type="journal article" date="2010" name="Proc. Natl. Acad. Sci. U.S.A.">
        <title>Insights into evolution of multicellular fungi from the assembled chromosomes of the mushroom Coprinopsis cinerea (Coprinus cinereus).</title>
        <authorList>
            <person name="Stajich J.E."/>
            <person name="Wilke S.K."/>
            <person name="Ahren D."/>
            <person name="Au C.H."/>
            <person name="Birren B.W."/>
            <person name="Borodovsky M."/>
            <person name="Burns C."/>
            <person name="Canback B."/>
            <person name="Casselton L.A."/>
            <person name="Cheng C.K."/>
            <person name="Deng J."/>
            <person name="Dietrich F.S."/>
            <person name="Fargo D.C."/>
            <person name="Farman M.L."/>
            <person name="Gathman A.C."/>
            <person name="Goldberg J."/>
            <person name="Guigo R."/>
            <person name="Hoegger P.J."/>
            <person name="Hooker J.B."/>
            <person name="Huggins A."/>
            <person name="James T.Y."/>
            <person name="Kamada T."/>
            <person name="Kilaru S."/>
            <person name="Kodira C."/>
            <person name="Kues U."/>
            <person name="Kupfer D."/>
            <person name="Kwan H.S."/>
            <person name="Lomsadze A."/>
            <person name="Li W."/>
            <person name="Lilly W.W."/>
            <person name="Ma L.J."/>
            <person name="Mackey A.J."/>
            <person name="Manning G."/>
            <person name="Martin F."/>
            <person name="Muraguchi H."/>
            <person name="Natvig D.O."/>
            <person name="Palmerini H."/>
            <person name="Ramesh M.A."/>
            <person name="Rehmeyer C.J."/>
            <person name="Roe B.A."/>
            <person name="Shenoy N."/>
            <person name="Stanke M."/>
            <person name="Ter-Hovhannisyan V."/>
            <person name="Tunlid A."/>
            <person name="Velagapudi R."/>
            <person name="Vision T.J."/>
            <person name="Zeng Q."/>
            <person name="Zolan M.E."/>
            <person name="Pukkila P.J."/>
        </authorList>
    </citation>
    <scope>NUCLEOTIDE SEQUENCE [LARGE SCALE GENOMIC DNA]</scope>
    <source>
        <strain evidence="3">Okayama-7 / 130 / ATCC MYA-4618 / FGSC 9003</strain>
    </source>
</reference>
<dbReference type="InParanoid" id="A8P1I2"/>
<feature type="region of interest" description="Disordered" evidence="1">
    <location>
        <begin position="181"/>
        <end position="200"/>
    </location>
</feature>
<dbReference type="AlphaFoldDB" id="A8P1I2"/>
<keyword evidence="3" id="KW-1185">Reference proteome</keyword>
<gene>
    <name evidence="2" type="ORF">CC1G_05583</name>
</gene>
<dbReference type="VEuPathDB" id="FungiDB:CC1G_05583"/>
<dbReference type="Proteomes" id="UP000001861">
    <property type="component" value="Unassembled WGS sequence"/>
</dbReference>
<name>A8P1I2_COPC7</name>
<organism evidence="2 3">
    <name type="scientific">Coprinopsis cinerea (strain Okayama-7 / 130 / ATCC MYA-4618 / FGSC 9003)</name>
    <name type="common">Inky cap fungus</name>
    <name type="synonym">Hormographiella aspergillata</name>
    <dbReference type="NCBI Taxonomy" id="240176"/>
    <lineage>
        <taxon>Eukaryota</taxon>
        <taxon>Fungi</taxon>
        <taxon>Dikarya</taxon>
        <taxon>Basidiomycota</taxon>
        <taxon>Agaricomycotina</taxon>
        <taxon>Agaricomycetes</taxon>
        <taxon>Agaricomycetidae</taxon>
        <taxon>Agaricales</taxon>
        <taxon>Agaricineae</taxon>
        <taxon>Psathyrellaceae</taxon>
        <taxon>Coprinopsis</taxon>
    </lineage>
</organism>